<dbReference type="EMBL" id="JAZHFS010000045">
    <property type="protein sequence ID" value="MEF2115242.1"/>
    <property type="molecule type" value="Genomic_DNA"/>
</dbReference>
<comment type="caution">
    <text evidence="2">The sequence shown here is derived from an EMBL/GenBank/DDBJ whole genome shotgun (WGS) entry which is preliminary data.</text>
</comment>
<proteinExistence type="predicted"/>
<keyword evidence="1" id="KW-1133">Transmembrane helix</keyword>
<sequence>MFWNKKKRLVSKVDYKKYVKKFEENKTDKKEKEDYEDIQILYNNIKSFYYTQIKSKQLKVNIEKVRLESETGKYLDPFNIQRIGLFIAICAVIFTLYLQGSNIFNFHIKYFGDSVSNIINASLGAVTFIILICCMGKNLYSDKDKKQNMQFFINSIRLKVLDDIEKEIAEEQIRKKEEADKLEKRQWIEQRFNRGNLFKRKFINVEDEIGATIIDKDDKEKIINYPIRVINGFINIVMNKNLNR</sequence>
<accession>A0ABU7UV25</accession>
<protein>
    <recommendedName>
        <fullName evidence="4">SMODS and SLOG-associating 2TM effector domain-containing protein</fullName>
    </recommendedName>
</protein>
<evidence type="ECO:0008006" key="4">
    <source>
        <dbReference type="Google" id="ProtNLM"/>
    </source>
</evidence>
<organism evidence="2 3">
    <name type="scientific">Clostridium frigoriphilum</name>
    <dbReference type="NCBI Taxonomy" id="443253"/>
    <lineage>
        <taxon>Bacteria</taxon>
        <taxon>Bacillati</taxon>
        <taxon>Bacillota</taxon>
        <taxon>Clostridia</taxon>
        <taxon>Eubacteriales</taxon>
        <taxon>Clostridiaceae</taxon>
        <taxon>Clostridium</taxon>
    </lineage>
</organism>
<keyword evidence="1" id="KW-0812">Transmembrane</keyword>
<name>A0ABU7UV25_9CLOT</name>
<dbReference type="RefSeq" id="WP_216255622.1">
    <property type="nucleotide sequence ID" value="NZ_JAZHFS010000045.1"/>
</dbReference>
<feature type="transmembrane region" description="Helical" evidence="1">
    <location>
        <begin position="80"/>
        <end position="98"/>
    </location>
</feature>
<evidence type="ECO:0000313" key="2">
    <source>
        <dbReference type="EMBL" id="MEF2115242.1"/>
    </source>
</evidence>
<gene>
    <name evidence="2" type="ORF">SJI18_23465</name>
</gene>
<evidence type="ECO:0000313" key="3">
    <source>
        <dbReference type="Proteomes" id="UP001498469"/>
    </source>
</evidence>
<reference evidence="2 3" key="1">
    <citation type="submission" date="2023-11" db="EMBL/GenBank/DDBJ databases">
        <title>Draft genome sequence of a psychrophilic Clostridium strain from permafrost water brine.</title>
        <authorList>
            <person name="Shcherbakova V.A."/>
            <person name="Trubitsyn V.E."/>
            <person name="Zakharyuk A.G."/>
        </authorList>
    </citation>
    <scope>NUCLEOTIDE SEQUENCE [LARGE SCALE GENOMIC DNA]</scope>
    <source>
        <strain evidence="2 3">14F</strain>
    </source>
</reference>
<feature type="transmembrane region" description="Helical" evidence="1">
    <location>
        <begin position="118"/>
        <end position="140"/>
    </location>
</feature>
<evidence type="ECO:0000256" key="1">
    <source>
        <dbReference type="SAM" id="Phobius"/>
    </source>
</evidence>
<dbReference type="Proteomes" id="UP001498469">
    <property type="component" value="Unassembled WGS sequence"/>
</dbReference>
<keyword evidence="1" id="KW-0472">Membrane</keyword>
<keyword evidence="3" id="KW-1185">Reference proteome</keyword>